<name>A0A4R1G0S7_9NOCA</name>
<dbReference type="Pfam" id="PF03448">
    <property type="entry name" value="MgtE_N"/>
    <property type="match status" value="1"/>
</dbReference>
<comment type="caution">
    <text evidence="3">The sequence shown here is derived from an EMBL/GenBank/DDBJ whole genome shotgun (WGS) entry which is preliminary data.</text>
</comment>
<dbReference type="SUPFAM" id="SSF54631">
    <property type="entry name" value="CBS-domain pair"/>
    <property type="match status" value="1"/>
</dbReference>
<evidence type="ECO:0000256" key="1">
    <source>
        <dbReference type="PROSITE-ProRule" id="PRU00703"/>
    </source>
</evidence>
<feature type="domain" description="CBS" evidence="2">
    <location>
        <begin position="371"/>
        <end position="429"/>
    </location>
</feature>
<protein>
    <submittedName>
        <fullName evidence="3">Mg/Co/Ni transporter MgtE</fullName>
    </submittedName>
</protein>
<accession>A0A4R1G0S7</accession>
<dbReference type="InterPro" id="IPR058838">
    <property type="entry name" value="SH3_actinomycetes"/>
</dbReference>
<keyword evidence="1" id="KW-0129">CBS domain</keyword>
<dbReference type="AlphaFoldDB" id="A0A4R1G0S7"/>
<dbReference type="InterPro" id="IPR000644">
    <property type="entry name" value="CBS_dom"/>
</dbReference>
<organism evidence="3 4">
    <name type="scientific">Nocardia alba</name>
    <dbReference type="NCBI Taxonomy" id="225051"/>
    <lineage>
        <taxon>Bacteria</taxon>
        <taxon>Bacillati</taxon>
        <taxon>Actinomycetota</taxon>
        <taxon>Actinomycetes</taxon>
        <taxon>Mycobacteriales</taxon>
        <taxon>Nocardiaceae</taxon>
        <taxon>Nocardia</taxon>
    </lineage>
</organism>
<dbReference type="STRING" id="1210063.GCA_001612665_03255"/>
<gene>
    <name evidence="3" type="ORF">DFR71_0757</name>
</gene>
<dbReference type="CDD" id="cd04606">
    <property type="entry name" value="CBS_pair_Mg_transporter"/>
    <property type="match status" value="1"/>
</dbReference>
<dbReference type="SUPFAM" id="SSF50346">
    <property type="entry name" value="PRC-barrel domain"/>
    <property type="match status" value="1"/>
</dbReference>
<dbReference type="InterPro" id="IPR006669">
    <property type="entry name" value="MgtE_transporter"/>
</dbReference>
<keyword evidence="4" id="KW-1185">Reference proteome</keyword>
<evidence type="ECO:0000313" key="3">
    <source>
        <dbReference type="EMBL" id="TCJ99774.1"/>
    </source>
</evidence>
<dbReference type="Pfam" id="PF05239">
    <property type="entry name" value="PRC"/>
    <property type="match status" value="1"/>
</dbReference>
<dbReference type="InterPro" id="IPR046342">
    <property type="entry name" value="CBS_dom_sf"/>
</dbReference>
<dbReference type="GO" id="GO:0015095">
    <property type="term" value="F:magnesium ion transmembrane transporter activity"/>
    <property type="evidence" value="ECO:0007669"/>
    <property type="project" value="InterPro"/>
</dbReference>
<sequence>MVRSFPTDSLMVMATTRVYVARLAGLTVLGPDGESIGRVRDVVVAVRHGRQPPRVHGLVVELLTRRRIFVPMLRVTAIEPGMVTLNTGTVSLRRFAQRPGERLAMAQVLDSPVRVNDPDLPDLADIDVLVADLGIEQTRTRDWIVSRVAVRGHRRIGRRRSVHVVEWSQVDGLTPAEVDRPGQDVTTLLSQFEGLRAADVAHRLRELPDKRRLEVALALDDERLADVVQELPDDDQVDLLGHLEVRRAADVLEAMDPDDAADLLGELPANEAESLLALMDPEESEPVRRLLAHSPDTAGGLMTTKPIVLGPATTVAEALARVRDPDLTPALASMAFVVRPPTATPTGRYLGCVHIQQLLREPPAHLVGGIVDSDLAPLSPDLPLSAVTRYFATYNLVCGPVVDAENHLLGAVTVDDVLDHLLPEDWREEEPPALQQVEASGSTA</sequence>
<evidence type="ECO:0000313" key="4">
    <source>
        <dbReference type="Proteomes" id="UP000294856"/>
    </source>
</evidence>
<proteinExistence type="predicted"/>
<dbReference type="InterPro" id="IPR027275">
    <property type="entry name" value="PRC-brl_dom"/>
</dbReference>
<dbReference type="PROSITE" id="PS51371">
    <property type="entry name" value="CBS"/>
    <property type="match status" value="1"/>
</dbReference>
<dbReference type="EMBL" id="SMFR01000001">
    <property type="protein sequence ID" value="TCJ99774.1"/>
    <property type="molecule type" value="Genomic_DNA"/>
</dbReference>
<dbReference type="InterPro" id="IPR011033">
    <property type="entry name" value="PRC_barrel-like_sf"/>
</dbReference>
<dbReference type="InterPro" id="IPR038076">
    <property type="entry name" value="MgtE_N_sf"/>
</dbReference>
<dbReference type="Proteomes" id="UP000294856">
    <property type="component" value="Unassembled WGS sequence"/>
</dbReference>
<dbReference type="PANTHER" id="PTHR43773">
    <property type="entry name" value="MAGNESIUM TRANSPORTER MGTE"/>
    <property type="match status" value="1"/>
</dbReference>
<reference evidence="3 4" key="1">
    <citation type="submission" date="2019-03" db="EMBL/GenBank/DDBJ databases">
        <title>Genomic Encyclopedia of Type Strains, Phase IV (KMG-IV): sequencing the most valuable type-strain genomes for metagenomic binning, comparative biology and taxonomic classification.</title>
        <authorList>
            <person name="Goeker M."/>
        </authorList>
    </citation>
    <scope>NUCLEOTIDE SEQUENCE [LARGE SCALE GENOMIC DNA]</scope>
    <source>
        <strain evidence="3 4">DSM 44684</strain>
    </source>
</reference>
<dbReference type="PANTHER" id="PTHR43773:SF1">
    <property type="entry name" value="MAGNESIUM TRANSPORTER MGTE"/>
    <property type="match status" value="1"/>
</dbReference>
<dbReference type="Gene3D" id="1.25.60.10">
    <property type="entry name" value="MgtE N-terminal domain-like"/>
    <property type="match status" value="1"/>
</dbReference>
<dbReference type="Pfam" id="PF00571">
    <property type="entry name" value="CBS"/>
    <property type="match status" value="1"/>
</dbReference>
<dbReference type="InterPro" id="IPR006668">
    <property type="entry name" value="Mg_transptr_MgtE_intracell_dom"/>
</dbReference>
<dbReference type="SMART" id="SM00924">
    <property type="entry name" value="MgtE_N"/>
    <property type="match status" value="1"/>
</dbReference>
<dbReference type="GO" id="GO:0016020">
    <property type="term" value="C:membrane"/>
    <property type="evidence" value="ECO:0007669"/>
    <property type="project" value="InterPro"/>
</dbReference>
<dbReference type="Pfam" id="PF26205">
    <property type="entry name" value="SH3_actinomycetes"/>
    <property type="match status" value="1"/>
</dbReference>
<evidence type="ECO:0000259" key="2">
    <source>
        <dbReference type="PROSITE" id="PS51371"/>
    </source>
</evidence>
<dbReference type="Gene3D" id="3.10.580.10">
    <property type="entry name" value="CBS-domain"/>
    <property type="match status" value="1"/>
</dbReference>
<dbReference type="SUPFAM" id="SSF158791">
    <property type="entry name" value="MgtE N-terminal domain-like"/>
    <property type="match status" value="1"/>
</dbReference>